<dbReference type="InterPro" id="IPR000717">
    <property type="entry name" value="PCI_dom"/>
</dbReference>
<dbReference type="AlphaFoldDB" id="A0A6A5FVS1"/>
<dbReference type="GO" id="GO:0003743">
    <property type="term" value="F:translation initiation factor activity"/>
    <property type="evidence" value="ECO:0007669"/>
    <property type="project" value="UniProtKB-KW"/>
</dbReference>
<accession>A0A6A5FVS1</accession>
<evidence type="ECO:0000256" key="3">
    <source>
        <dbReference type="ARBA" id="ARBA00022917"/>
    </source>
</evidence>
<dbReference type="Pfam" id="PF01399">
    <property type="entry name" value="PCI"/>
    <property type="match status" value="1"/>
</dbReference>
<keyword evidence="1" id="KW-0963">Cytoplasm</keyword>
<dbReference type="GO" id="GO:0031369">
    <property type="term" value="F:translation initiation factor binding"/>
    <property type="evidence" value="ECO:0007669"/>
    <property type="project" value="InterPro"/>
</dbReference>
<evidence type="ECO:0000259" key="5">
    <source>
        <dbReference type="Pfam" id="PF05470"/>
    </source>
</evidence>
<dbReference type="KEGG" id="crq:GCK72_023072"/>
<dbReference type="InterPro" id="IPR027516">
    <property type="entry name" value="EIF3C"/>
</dbReference>
<reference evidence="6 7" key="1">
    <citation type="submission" date="2019-12" db="EMBL/GenBank/DDBJ databases">
        <title>Chromosome-level assembly of the Caenorhabditis remanei genome.</title>
        <authorList>
            <person name="Teterina A.A."/>
            <person name="Willis J.H."/>
            <person name="Phillips P.C."/>
        </authorList>
    </citation>
    <scope>NUCLEOTIDE SEQUENCE [LARGE SCALE GENOMIC DNA]</scope>
    <source>
        <strain evidence="6 7">PX506</strain>
        <tissue evidence="6">Whole organism</tissue>
    </source>
</reference>
<name>A0A6A5FVS1_CAERE</name>
<proteinExistence type="predicted"/>
<keyword evidence="2" id="KW-0396">Initiation factor</keyword>
<evidence type="ECO:0000313" key="7">
    <source>
        <dbReference type="Proteomes" id="UP000483820"/>
    </source>
</evidence>
<dbReference type="GO" id="GO:0005852">
    <property type="term" value="C:eukaryotic translation initiation factor 3 complex"/>
    <property type="evidence" value="ECO:0007669"/>
    <property type="project" value="InterPro"/>
</dbReference>
<evidence type="ECO:0000313" key="6">
    <source>
        <dbReference type="EMBL" id="KAF1746615.1"/>
    </source>
</evidence>
<feature type="domain" description="PCI" evidence="4">
    <location>
        <begin position="154"/>
        <end position="218"/>
    </location>
</feature>
<protein>
    <submittedName>
        <fullName evidence="6">Uncharacterized protein</fullName>
    </submittedName>
</protein>
<gene>
    <name evidence="6" type="ORF">GCK72_023072</name>
</gene>
<keyword evidence="3" id="KW-0648">Protein biosynthesis</keyword>
<dbReference type="InterPro" id="IPR008905">
    <property type="entry name" value="EIF3C_N_dom"/>
</dbReference>
<dbReference type="CTD" id="9818364"/>
<dbReference type="GeneID" id="9818364"/>
<dbReference type="Proteomes" id="UP000483820">
    <property type="component" value="Chromosome X"/>
</dbReference>
<comment type="caution">
    <text evidence="6">The sequence shown here is derived from an EMBL/GenBank/DDBJ whole genome shotgun (WGS) entry which is preliminary data.</text>
</comment>
<dbReference type="Pfam" id="PF05470">
    <property type="entry name" value="eIF-3c_N"/>
    <property type="match status" value="1"/>
</dbReference>
<sequence length="227" mass="25757">MTRKYIPKLLDISNEQHLRLGIHIKTSFCIISALFVLNGKILLYNLTICQLGLCAFCHGSIREAHQGLSRIQNTHRAKELLAQAVGTRQHENTAEQEEIERSRQVPYHMHIDVELMECVFLICSMLFEIPHMPSLTGQPENTCEHVVTALKTMLKETGGSVRKESLRTYLLTYLTVYATGLLKRFASLFELLKKDVHSIISKMILQNELTATPDEPTNSLTIGPTRL</sequence>
<evidence type="ECO:0000256" key="1">
    <source>
        <dbReference type="ARBA" id="ARBA00022490"/>
    </source>
</evidence>
<feature type="domain" description="Eukaryotic translation initiation factor 3 subunit C N-terminal" evidence="5">
    <location>
        <begin position="42"/>
        <end position="134"/>
    </location>
</feature>
<dbReference type="PANTHER" id="PTHR13937:SF0">
    <property type="entry name" value="EUKARYOTIC TRANSLATION INITIATION FACTOR 3 SUBUNIT C-RELATED"/>
    <property type="match status" value="1"/>
</dbReference>
<dbReference type="PANTHER" id="PTHR13937">
    <property type="entry name" value="EUKARYOTIC TRANSLATION INITATION FACTOR 3, SUBUNIT 8 EIF3S8 -RELATED"/>
    <property type="match status" value="1"/>
</dbReference>
<evidence type="ECO:0000259" key="4">
    <source>
        <dbReference type="Pfam" id="PF01399"/>
    </source>
</evidence>
<dbReference type="GO" id="GO:0003723">
    <property type="term" value="F:RNA binding"/>
    <property type="evidence" value="ECO:0007669"/>
    <property type="project" value="InterPro"/>
</dbReference>
<dbReference type="RefSeq" id="XP_053578784.1">
    <property type="nucleotide sequence ID" value="XM_053735218.1"/>
</dbReference>
<dbReference type="EMBL" id="WUAV01000006">
    <property type="protein sequence ID" value="KAF1746615.1"/>
    <property type="molecule type" value="Genomic_DNA"/>
</dbReference>
<evidence type="ECO:0000256" key="2">
    <source>
        <dbReference type="ARBA" id="ARBA00022540"/>
    </source>
</evidence>
<organism evidence="6 7">
    <name type="scientific">Caenorhabditis remanei</name>
    <name type="common">Caenorhabditis vulgaris</name>
    <dbReference type="NCBI Taxonomy" id="31234"/>
    <lineage>
        <taxon>Eukaryota</taxon>
        <taxon>Metazoa</taxon>
        <taxon>Ecdysozoa</taxon>
        <taxon>Nematoda</taxon>
        <taxon>Chromadorea</taxon>
        <taxon>Rhabditida</taxon>
        <taxon>Rhabditina</taxon>
        <taxon>Rhabditomorpha</taxon>
        <taxon>Rhabditoidea</taxon>
        <taxon>Rhabditidae</taxon>
        <taxon>Peloderinae</taxon>
        <taxon>Caenorhabditis</taxon>
    </lineage>
</organism>